<accession>A0A5B2VVT1</accession>
<dbReference type="PROSITE" id="PS51820">
    <property type="entry name" value="PA14"/>
    <property type="match status" value="1"/>
</dbReference>
<dbReference type="InterPro" id="IPR046020">
    <property type="entry name" value="DUF5977"/>
</dbReference>
<evidence type="ECO:0000313" key="3">
    <source>
        <dbReference type="EMBL" id="KAA2243185.1"/>
    </source>
</evidence>
<evidence type="ECO:0000313" key="4">
    <source>
        <dbReference type="Proteomes" id="UP000324611"/>
    </source>
</evidence>
<dbReference type="Pfam" id="PF07691">
    <property type="entry name" value="PA14"/>
    <property type="match status" value="1"/>
</dbReference>
<dbReference type="InterPro" id="IPR011658">
    <property type="entry name" value="PA14_dom"/>
</dbReference>
<dbReference type="InterPro" id="IPR037524">
    <property type="entry name" value="PA14/GLEYA"/>
</dbReference>
<feature type="transmembrane region" description="Helical" evidence="1">
    <location>
        <begin position="12"/>
        <end position="31"/>
    </location>
</feature>
<gene>
    <name evidence="3" type="ORF">F0L74_11765</name>
</gene>
<dbReference type="Gene3D" id="3.90.182.10">
    <property type="entry name" value="Toxin - Anthrax Protective Antigen,domain 1"/>
    <property type="match status" value="1"/>
</dbReference>
<sequence length="2309" mass="252281">MILALAARGRKTIAIIWLVLLYSEVVLPGYARGGHSADNYRMGISAVSVRHTEGIKTPAVNIATVTTTGKKLTMRKPIAAESIGGPGQPESKAFHPADNTNMVDLFTGDFSYTIPLMDVGGYPITIGYNSGVTMDQEASWVGLGWNLNPGAITRNMRGLPDEFNGTDSIEKITSIKDSRTIGVSLGAGVEVVGTSIDKIVKKGIAGSLGVFHNTYRGWGIETSLDATINLGAHGQGPFTAGLSLTNNSQEGVTLSPSLSFKTTEAISKELGGFSGGLSLGTAYNSRTGMKALQLSSDIWAPSRSVGLWRNTGNLISFAYPSYTPTISIPYTNSMFSATFKIGGEVGVVHPSATVTGDVATQYIAPEDQRRKLPAYGYLNYQNATDPAALLDFNREKDIPYREKPAVPNVAVPSYTYDVFSMTGEGTGGMFRAYRGDIGFVHDPYMKTGSGSDRISLDVGLGNIAHGGVDLNFVDAYTETGPWKIENPLATTIGFKKSDKLFEASYFRNPAEKVVNTRSFYDAIGGDDLVTADIYQPGNSSSLLTTTGLLDRYRNKRYIDQVPLRKETAFKTARDKRTQVISYLTAKEASVVGLNKYIENYTPNTFGLYGCNDVFPDETTAPGTGLLGNYYKGELKFRGLSTAGLIKTWKGSRVDSVISFQSSGQLTAGLPDMGDIYYVTWTGKLKADITGPYEITTDSDDGAVLVMNGQEVSNRWDIQGEGEETMGHAHVNLVAGETYDIELRYFQYKKKAAVRLYWEYPSHSRRIIPKEFLYPPSAKDTFSAGIGLNATGEADTLISKEKRVNGFRKENHLSEIDVLNTDGRRYVYGLPVYNLKQQEATFAVNAANGNLKDGLVKYKPGEDDTTLNQNGIDHYFNREEVPAYPHSFLLTGILSPDYADLTGNGISDDDPGDAVKFNYSKVAGIHNPFSWRAPYTDSAGYSEGLRTDSRDDKGNYVYGEKELWYLHSIESKNMIATFKVGERKDLLAIDRTGHKMPGPGKRLEEINLYTKADFMKNGFKATPVKTVHFRYSYRLCRGVNGTAVDSGKLTLDSIFFTYNGNSDDKGKRNPYVFYYNSKNPDYNIKSYDRWGNYKDPLQNPGSTAANPITNAEYPYALQDSTIVAANAAAWTLDSIAQPAGGRLKITYEGDDYGYVQNKRAAQLFKIAGFAASAPDSLNDLSNRLYSQQLDDIRDHLYVAIKVPRRVTTRQQVYAWYLEGLQNAYFKLFVKMPADQWGNGNEYVPCYGTLDLGGGYGFIDNGNTIWVKIRGIENDGTDGGSSSPLAKAAIQFLRLNLPSKAFQGSEVGDDVSLASAVQAVLGMTENVMTMFSSFDHTARMKGWAKEVDLNRTYIRLDNPFLKKYGGGLRVKRIVTYDHWNTMTGQQESVYGQEYQYTTTKLVNGVQETISSGVAAYEPILGGEENPWRVPIQYAEQVAALAPVTDGYTEAPLGESFFPAPVVGYSKVRVRSIHTKNTRSANGYTETSFFTAYDFPTIVERTELADNKKRYKPAVANFLRIDAKHFLAVSQGFKVELNDMHGKIRSQATYGEADPNNYITYTENFYHVDDINAEFKHLNNTVRVLPVFSVDQIPIVDSTASIGKDVELMVDMREQHSVTNAYNIEINTEMFAAAVFPFIIPSLLNLAQRDETKFRSVATTKVINRHGIIDSVLAIDKGSRVVTASTLYDGESGEPIVTSTQNEFNDPLYHTTYSAAWMYDGMGGAYKNIGLTMDNIDMKEGRITHGLPAAMTAGYFASGDELLIWSKPKTSGADCNPDIATWPSGGKIWALDGNMMNGGTPNIYFIDANGVPFSGNDISLKVIRSGRRNMVASMGELTTLVNPVLNLGSVGGPLVFLFVSSGPSRVDYEVTSANATEFKQFWKAEDHKKAGIVTNCIPSPYNINDCSIRTFVNHPAAREILPLCPDGASGEAALIYKVAGGIYSSTISQEDADAKAAADIAANGQAYANANGTCVYKNKGKSQSFNKQCPGGVAGSAVLYTVGQGIYSSAVSQDDADAQAQADIDRNGQHYADSIGTCGPPRRITVRGRLPEDTPDAMFPFGISVISTLTHQPITYTADPPINAGGGTFPYYISFDMEPNDSYQVAVVSQSGIYAIVGNEEEFCNSNGASFQAVSPSEIILSKTEFTTGNDERTVVLRKNDCSSLVGSLVKYTVPANTIFALGKDAANALAQQQIDQQAQGYANTNGICVPVASLTVRKKPNAPSASGQFRVIVTNTDTQEELFNQLFDGTPFPDFQFPNLPVGNYRVEIAARMEDVVAAVNADEKTVKSATSQFWNATGPIVIEMSEQQQF</sequence>
<dbReference type="SUPFAM" id="SSF56988">
    <property type="entry name" value="Anthrax protective antigen"/>
    <property type="match status" value="1"/>
</dbReference>
<comment type="caution">
    <text evidence="3">The sequence shown here is derived from an EMBL/GenBank/DDBJ whole genome shotgun (WGS) entry which is preliminary data.</text>
</comment>
<reference evidence="3 4" key="2">
    <citation type="submission" date="2019-09" db="EMBL/GenBank/DDBJ databases">
        <authorList>
            <person name="Jin C."/>
        </authorList>
    </citation>
    <scope>NUCLEOTIDE SEQUENCE [LARGE SCALE GENOMIC DNA]</scope>
    <source>
        <strain evidence="3 4">BN140078</strain>
    </source>
</reference>
<organism evidence="3 4">
    <name type="scientific">Chitinophaga agrisoli</name>
    <dbReference type="NCBI Taxonomy" id="2607653"/>
    <lineage>
        <taxon>Bacteria</taxon>
        <taxon>Pseudomonadati</taxon>
        <taxon>Bacteroidota</taxon>
        <taxon>Chitinophagia</taxon>
        <taxon>Chitinophagales</taxon>
        <taxon>Chitinophagaceae</taxon>
        <taxon>Chitinophaga</taxon>
    </lineage>
</organism>
<keyword evidence="1" id="KW-1133">Transmembrane helix</keyword>
<reference evidence="3 4" key="1">
    <citation type="submission" date="2019-09" db="EMBL/GenBank/DDBJ databases">
        <title>Chitinophaga ginsengihumi sp. nov., isolated from soil of ginseng rhizosphere.</title>
        <authorList>
            <person name="Lee J."/>
        </authorList>
    </citation>
    <scope>NUCLEOTIDE SEQUENCE [LARGE SCALE GENOMIC DNA]</scope>
    <source>
        <strain evidence="3 4">BN140078</strain>
    </source>
</reference>
<dbReference type="EMBL" id="VUOC01000002">
    <property type="protein sequence ID" value="KAA2243185.1"/>
    <property type="molecule type" value="Genomic_DNA"/>
</dbReference>
<keyword evidence="1" id="KW-0812">Transmembrane</keyword>
<feature type="domain" description="PA14" evidence="2">
    <location>
        <begin position="620"/>
        <end position="771"/>
    </location>
</feature>
<name>A0A5B2VVT1_9BACT</name>
<evidence type="ECO:0000256" key="1">
    <source>
        <dbReference type="SAM" id="Phobius"/>
    </source>
</evidence>
<proteinExistence type="predicted"/>
<protein>
    <recommendedName>
        <fullName evidence="2">PA14 domain-containing protein</fullName>
    </recommendedName>
</protein>
<keyword evidence="1" id="KW-0472">Membrane</keyword>
<keyword evidence="4" id="KW-1185">Reference proteome</keyword>
<evidence type="ECO:0000259" key="2">
    <source>
        <dbReference type="PROSITE" id="PS51820"/>
    </source>
</evidence>
<dbReference type="SMART" id="SM00758">
    <property type="entry name" value="PA14"/>
    <property type="match status" value="1"/>
</dbReference>
<dbReference type="Proteomes" id="UP000324611">
    <property type="component" value="Unassembled WGS sequence"/>
</dbReference>
<dbReference type="Pfam" id="PF19404">
    <property type="entry name" value="DUF5977"/>
    <property type="match status" value="3"/>
</dbReference>